<keyword evidence="1" id="KW-0472">Membrane</keyword>
<keyword evidence="1" id="KW-1133">Transmembrane helix</keyword>
<dbReference type="GO" id="GO:0016020">
    <property type="term" value="C:membrane"/>
    <property type="evidence" value="ECO:0007669"/>
    <property type="project" value="InterPro"/>
</dbReference>
<dbReference type="CDD" id="cd07992">
    <property type="entry name" value="LPLAT_AAK14816-like"/>
    <property type="match status" value="1"/>
</dbReference>
<dbReference type="EMBL" id="JAKCXM010000041">
    <property type="protein sequence ID" value="KAJ0405689.1"/>
    <property type="molecule type" value="Genomic_DNA"/>
</dbReference>
<organism evidence="4 5">
    <name type="scientific">Pythium insidiosum</name>
    <name type="common">Pythiosis disease agent</name>
    <dbReference type="NCBI Taxonomy" id="114742"/>
    <lineage>
        <taxon>Eukaryota</taxon>
        <taxon>Sar</taxon>
        <taxon>Stramenopiles</taxon>
        <taxon>Oomycota</taxon>
        <taxon>Peronosporomycetes</taxon>
        <taxon>Pythiales</taxon>
        <taxon>Pythiaceae</taxon>
        <taxon>Pythium</taxon>
    </lineage>
</organism>
<dbReference type="PANTHER" id="PTHR31605">
    <property type="entry name" value="GLYCEROL-3-PHOSPHATE O-ACYLTRANSFERASE 1"/>
    <property type="match status" value="1"/>
</dbReference>
<dbReference type="InterPro" id="IPR052744">
    <property type="entry name" value="GPAT/DAPAT"/>
</dbReference>
<feature type="transmembrane region" description="Helical" evidence="1">
    <location>
        <begin position="881"/>
        <end position="900"/>
    </location>
</feature>
<feature type="transmembrane region" description="Helical" evidence="1">
    <location>
        <begin position="509"/>
        <end position="530"/>
    </location>
</feature>
<dbReference type="Pfam" id="PF01553">
    <property type="entry name" value="Acyltransferase"/>
    <property type="match status" value="1"/>
</dbReference>
<feature type="chain" id="PRO_5042102744" description="L-type lectin-like domain-containing protein" evidence="2">
    <location>
        <begin position="22"/>
        <end position="912"/>
    </location>
</feature>
<feature type="transmembrane region" description="Helical" evidence="1">
    <location>
        <begin position="344"/>
        <end position="367"/>
    </location>
</feature>
<evidence type="ECO:0000313" key="4">
    <source>
        <dbReference type="EMBL" id="KAJ0405689.1"/>
    </source>
</evidence>
<dbReference type="AlphaFoldDB" id="A0AAD5M7I7"/>
<feature type="signal peptide" evidence="2">
    <location>
        <begin position="1"/>
        <end position="21"/>
    </location>
</feature>
<dbReference type="SMART" id="SM00563">
    <property type="entry name" value="PlsC"/>
    <property type="match status" value="1"/>
</dbReference>
<keyword evidence="1" id="KW-0812">Transmembrane</keyword>
<reference evidence="4" key="1">
    <citation type="submission" date="2021-12" db="EMBL/GenBank/DDBJ databases">
        <title>Prjna785345.</title>
        <authorList>
            <person name="Rujirawat T."/>
            <person name="Krajaejun T."/>
        </authorList>
    </citation>
    <scope>NUCLEOTIDE SEQUENCE</scope>
    <source>
        <strain evidence="4">Pi057C3</strain>
    </source>
</reference>
<dbReference type="PANTHER" id="PTHR31605:SF0">
    <property type="entry name" value="GLYCEROL-3-PHOSPHATE O-ACYLTRANSFERASE 1"/>
    <property type="match status" value="1"/>
</dbReference>
<dbReference type="Gene3D" id="2.60.120.200">
    <property type="match status" value="1"/>
</dbReference>
<dbReference type="InterPro" id="IPR002123">
    <property type="entry name" value="Plipid/glycerol_acylTrfase"/>
</dbReference>
<proteinExistence type="predicted"/>
<dbReference type="InterPro" id="IPR005052">
    <property type="entry name" value="Lectin_leg"/>
</dbReference>
<dbReference type="CDD" id="cd07308">
    <property type="entry name" value="lectin_leg-like"/>
    <property type="match status" value="1"/>
</dbReference>
<accession>A0AAD5M7I7</accession>
<evidence type="ECO:0000313" key="5">
    <source>
        <dbReference type="Proteomes" id="UP001209570"/>
    </source>
</evidence>
<evidence type="ECO:0000256" key="1">
    <source>
        <dbReference type="SAM" id="Phobius"/>
    </source>
</evidence>
<dbReference type="Pfam" id="PF03388">
    <property type="entry name" value="Lectin_leg-like"/>
    <property type="match status" value="1"/>
</dbReference>
<dbReference type="Proteomes" id="UP001209570">
    <property type="component" value="Unassembled WGS sequence"/>
</dbReference>
<dbReference type="GO" id="GO:0004366">
    <property type="term" value="F:glycerol-3-phosphate O-acyltransferase activity"/>
    <property type="evidence" value="ECO:0007669"/>
    <property type="project" value="TreeGrafter"/>
</dbReference>
<evidence type="ECO:0000256" key="2">
    <source>
        <dbReference type="SAM" id="SignalP"/>
    </source>
</evidence>
<dbReference type="GO" id="GO:0016287">
    <property type="term" value="F:glycerone-phosphate O-acyltransferase activity"/>
    <property type="evidence" value="ECO:0007669"/>
    <property type="project" value="TreeGrafter"/>
</dbReference>
<evidence type="ECO:0000259" key="3">
    <source>
        <dbReference type="PROSITE" id="PS51328"/>
    </source>
</evidence>
<dbReference type="PROSITE" id="PS51328">
    <property type="entry name" value="L_LECTIN_LIKE"/>
    <property type="match status" value="1"/>
</dbReference>
<gene>
    <name evidence="4" type="ORF">P43SY_007330</name>
</gene>
<feature type="domain" description="L-type lectin-like" evidence="3">
    <location>
        <begin position="522"/>
        <end position="759"/>
    </location>
</feature>
<comment type="caution">
    <text evidence="4">The sequence shown here is derived from an EMBL/GenBank/DDBJ whole genome shotgun (WGS) entry which is preliminary data.</text>
</comment>
<name>A0AAD5M7I7_PYTIN</name>
<keyword evidence="2" id="KW-0732">Signal</keyword>
<feature type="transmembrane region" description="Helical" evidence="1">
    <location>
        <begin position="387"/>
        <end position="406"/>
    </location>
</feature>
<keyword evidence="5" id="KW-1185">Reference proteome</keyword>
<dbReference type="GO" id="GO:0008654">
    <property type="term" value="P:phospholipid biosynthetic process"/>
    <property type="evidence" value="ECO:0007669"/>
    <property type="project" value="TreeGrafter"/>
</dbReference>
<sequence>MALASVAFWTLLALVVAVTQAYTLISRTMQLVAHTYFRKISVYGINNLPREGPVILCPNHPNMFVDAILVITECVKHGRKPYAWVKGAMFSNKILGFILRKLGGVPVYRPRKAENTLEDQDSTMTAEEIEAANKRMFENTWDVLAKGNMMLLFPEGTSYTAPKMLRLRTGVVRVATGFAKHHDQPVSIVPVGLTYFNKDSFRSEVMVEFGTPMVIGPDDVLSETFKSDEKAEVKRLTEQLEEKMHHVTLNASDFATIRVARVMRRLFLNTAANIDANKDIRLTQEIINMIERDTNDEATKERIQATFEKVKRYKDALDSLRIKDQDIVQPLEQKSLLHLFMERALYLLVLLPLGTPGLLLNFPFYFLGQKLNELAGFTESKSMFKIVAAWILVPVQWLFLIGVGWLVGGASYAYVLAVGLPLLLYSHIRVLEESRTVLENVNFLFNIAAHKEQVDAIRKEREGLVKEVEELVTFGVDAKFLSTIRKAVIASAANSPMPSMRAIVTVTRLCLIAATTVSLATAALMSSMSFSKPFDSISAEGERQVGASWDFGGSTVVNRHFARLTPDRQSRRGYIWSKEKIGRREFSAVFTFRISGQAESWFGDGLAIWFTTTPSYVMGDNHGFTGSFRGFGFVFDTFVNQEHPGGHRDVMLVENNGTRTLDDLNYLPKLGCMAPGIRYHEKNAAFSPSLNMSRAKIQYKHRYVTVSIDAKNTGEWVTCYAADVSIPEEWVEQSTIGITASTGGLADNHDVISLKVYDDVIDEEHNLMDEKVKSRSSTNVDSALAEGADADTKIKFLKRKYEQMIEDFEHEFTALKESTENTIKKLREQEAEDTKHIQELETWVNNKVADSAHRSYYEVKDEVDKKLKKTVEDTAQKTASWKTPFFLLVLVLSGVVAAAYKKYQDLRKSHLL</sequence>
<dbReference type="InterPro" id="IPR013320">
    <property type="entry name" value="ConA-like_dom_sf"/>
</dbReference>
<dbReference type="SUPFAM" id="SSF49899">
    <property type="entry name" value="Concanavalin A-like lectins/glucanases"/>
    <property type="match status" value="1"/>
</dbReference>
<protein>
    <recommendedName>
        <fullName evidence="3">L-type lectin-like domain-containing protein</fullName>
    </recommendedName>
</protein>
<dbReference type="SUPFAM" id="SSF69593">
    <property type="entry name" value="Glycerol-3-phosphate (1)-acyltransferase"/>
    <property type="match status" value="1"/>
</dbReference>